<comment type="caution">
    <text evidence="1">The sequence shown here is derived from an EMBL/GenBank/DDBJ whole genome shotgun (WGS) entry which is preliminary data.</text>
</comment>
<dbReference type="Proteomes" id="UP000243006">
    <property type="component" value="Unassembled WGS sequence"/>
</dbReference>
<dbReference type="EMBL" id="LVZM01023340">
    <property type="protein sequence ID" value="OUC40063.1"/>
    <property type="molecule type" value="Genomic_DNA"/>
</dbReference>
<organism evidence="1 2">
    <name type="scientific">Trichinella nativa</name>
    <dbReference type="NCBI Taxonomy" id="6335"/>
    <lineage>
        <taxon>Eukaryota</taxon>
        <taxon>Metazoa</taxon>
        <taxon>Ecdysozoa</taxon>
        <taxon>Nematoda</taxon>
        <taxon>Enoplea</taxon>
        <taxon>Dorylaimia</taxon>
        <taxon>Trichinellida</taxon>
        <taxon>Trichinellidae</taxon>
        <taxon>Trichinella</taxon>
    </lineage>
</organism>
<reference evidence="1 2" key="1">
    <citation type="submission" date="2015-04" db="EMBL/GenBank/DDBJ databases">
        <title>Draft genome of the roundworm Trichinella nativa.</title>
        <authorList>
            <person name="Mitreva M."/>
        </authorList>
    </citation>
    <scope>NUCLEOTIDE SEQUENCE [LARGE SCALE GENOMIC DNA]</scope>
    <source>
        <strain evidence="1 2">ISS45</strain>
    </source>
</reference>
<name>A0A1Y3E4M9_9BILA</name>
<dbReference type="AlphaFoldDB" id="A0A1Y3E4M9"/>
<protein>
    <submittedName>
        <fullName evidence="1">Uncharacterized protein</fullName>
    </submittedName>
</protein>
<evidence type="ECO:0000313" key="2">
    <source>
        <dbReference type="Proteomes" id="UP000243006"/>
    </source>
</evidence>
<accession>A0A1Y3E4M9</accession>
<proteinExistence type="predicted"/>
<sequence length="80" mass="8934">MSAVTAGINVSLSAFRQTNVVNDGEELNEKVTLLEVRNYIQSTQKCIRELNDRFAGDRNPKSIFLDVSDLKQSSVLVYLA</sequence>
<gene>
    <name evidence="1" type="ORF">D917_04370</name>
</gene>
<evidence type="ECO:0000313" key="1">
    <source>
        <dbReference type="EMBL" id="OUC40063.1"/>
    </source>
</evidence>